<evidence type="ECO:0000256" key="3">
    <source>
        <dbReference type="ARBA" id="ARBA00023163"/>
    </source>
</evidence>
<dbReference type="SMART" id="SM00421">
    <property type="entry name" value="HTH_LUXR"/>
    <property type="match status" value="1"/>
</dbReference>
<accession>A0ABV7DHH7</accession>
<keyword evidence="2" id="KW-0238">DNA-binding</keyword>
<keyword evidence="3" id="KW-0804">Transcription</keyword>
<dbReference type="SUPFAM" id="SSF46894">
    <property type="entry name" value="C-terminal effector domain of the bipartite response regulators"/>
    <property type="match status" value="1"/>
</dbReference>
<dbReference type="CDD" id="cd06170">
    <property type="entry name" value="LuxR_C_like"/>
    <property type="match status" value="1"/>
</dbReference>
<dbReference type="Gene3D" id="1.10.10.10">
    <property type="entry name" value="Winged helix-like DNA-binding domain superfamily/Winged helix DNA-binding domain"/>
    <property type="match status" value="1"/>
</dbReference>
<evidence type="ECO:0000256" key="1">
    <source>
        <dbReference type="ARBA" id="ARBA00023015"/>
    </source>
</evidence>
<dbReference type="PROSITE" id="PS50043">
    <property type="entry name" value="HTH_LUXR_2"/>
    <property type="match status" value="1"/>
</dbReference>
<proteinExistence type="predicted"/>
<sequence>MDILDTSTPRAMSHEIAEVIDRIRDADFYPALFTFLSKYIPFNTGHAMMFFSENGAPVVLHDGSPNKYEWIDEYASGYYLLDPVWIKLMDPDYRDSFYILDNLAPDSFKDSSYYERHYRKADITDEFGWIARLENGDQVVICLMRRWDAPKFVDDHVRIANILYPIFSRLIILHETLKSERQMRTLSTMPSARLTPSASINKYLKASGNEKQTLSDRQSDIVDLILQGHSTESIGLNLEISAGTVKTHKRNIYSRLGISSHGELFNLFVTSLKEG</sequence>
<evidence type="ECO:0000259" key="4">
    <source>
        <dbReference type="PROSITE" id="PS50043"/>
    </source>
</evidence>
<dbReference type="Pfam" id="PF00196">
    <property type="entry name" value="GerE"/>
    <property type="match status" value="1"/>
</dbReference>
<dbReference type="PRINTS" id="PR00038">
    <property type="entry name" value="HTHLUXR"/>
</dbReference>
<name>A0ABV7DHH7_9HYPH</name>
<dbReference type="EMBL" id="JBHRSP010000023">
    <property type="protein sequence ID" value="MFC3074336.1"/>
    <property type="molecule type" value="Genomic_DNA"/>
</dbReference>
<organism evidence="5 6">
    <name type="scientific">Shinella pollutisoli</name>
    <dbReference type="NCBI Taxonomy" id="2250594"/>
    <lineage>
        <taxon>Bacteria</taxon>
        <taxon>Pseudomonadati</taxon>
        <taxon>Pseudomonadota</taxon>
        <taxon>Alphaproteobacteria</taxon>
        <taxon>Hyphomicrobiales</taxon>
        <taxon>Rhizobiaceae</taxon>
        <taxon>Shinella</taxon>
    </lineage>
</organism>
<gene>
    <name evidence="5" type="ORF">ACFOHH_14590</name>
</gene>
<dbReference type="InterPro" id="IPR000792">
    <property type="entry name" value="Tscrpt_reg_LuxR_C"/>
</dbReference>
<evidence type="ECO:0000313" key="5">
    <source>
        <dbReference type="EMBL" id="MFC3074336.1"/>
    </source>
</evidence>
<feature type="domain" description="HTH luxR-type" evidence="4">
    <location>
        <begin position="207"/>
        <end position="272"/>
    </location>
</feature>
<comment type="caution">
    <text evidence="5">The sequence shown here is derived from an EMBL/GenBank/DDBJ whole genome shotgun (WGS) entry which is preliminary data.</text>
</comment>
<evidence type="ECO:0000256" key="2">
    <source>
        <dbReference type="ARBA" id="ARBA00023125"/>
    </source>
</evidence>
<dbReference type="PANTHER" id="PTHR44688:SF16">
    <property type="entry name" value="DNA-BINDING TRANSCRIPTIONAL ACTIVATOR DEVR_DOSR"/>
    <property type="match status" value="1"/>
</dbReference>
<dbReference type="RefSeq" id="WP_257315291.1">
    <property type="nucleotide sequence ID" value="NZ_JANFDG010000011.1"/>
</dbReference>
<dbReference type="Proteomes" id="UP001595377">
    <property type="component" value="Unassembled WGS sequence"/>
</dbReference>
<keyword evidence="6" id="KW-1185">Reference proteome</keyword>
<dbReference type="PROSITE" id="PS00622">
    <property type="entry name" value="HTH_LUXR_1"/>
    <property type="match status" value="1"/>
</dbReference>
<keyword evidence="1" id="KW-0805">Transcription regulation</keyword>
<evidence type="ECO:0000313" key="6">
    <source>
        <dbReference type="Proteomes" id="UP001595377"/>
    </source>
</evidence>
<dbReference type="InterPro" id="IPR016032">
    <property type="entry name" value="Sig_transdc_resp-reg_C-effctor"/>
</dbReference>
<protein>
    <submittedName>
        <fullName evidence="5">Helix-turn-helix transcriptional regulator</fullName>
    </submittedName>
</protein>
<dbReference type="InterPro" id="IPR036388">
    <property type="entry name" value="WH-like_DNA-bd_sf"/>
</dbReference>
<dbReference type="PANTHER" id="PTHR44688">
    <property type="entry name" value="DNA-BINDING TRANSCRIPTIONAL ACTIVATOR DEVR_DOSR"/>
    <property type="match status" value="1"/>
</dbReference>
<reference evidence="6" key="1">
    <citation type="journal article" date="2019" name="Int. J. Syst. Evol. Microbiol.">
        <title>The Global Catalogue of Microorganisms (GCM) 10K type strain sequencing project: providing services to taxonomists for standard genome sequencing and annotation.</title>
        <authorList>
            <consortium name="The Broad Institute Genomics Platform"/>
            <consortium name="The Broad Institute Genome Sequencing Center for Infectious Disease"/>
            <person name="Wu L."/>
            <person name="Ma J."/>
        </authorList>
    </citation>
    <scope>NUCLEOTIDE SEQUENCE [LARGE SCALE GENOMIC DNA]</scope>
    <source>
        <strain evidence="6">KCTC 52677</strain>
    </source>
</reference>